<comment type="caution">
    <text evidence="3">The sequence shown here is derived from an EMBL/GenBank/DDBJ whole genome shotgun (WGS) entry which is preliminary data.</text>
</comment>
<dbReference type="CDD" id="cd06426">
    <property type="entry name" value="NTP_transferase_like_2"/>
    <property type="match status" value="1"/>
</dbReference>
<evidence type="ECO:0000313" key="4">
    <source>
        <dbReference type="Proteomes" id="UP000629365"/>
    </source>
</evidence>
<dbReference type="SUPFAM" id="SSF53448">
    <property type="entry name" value="Nucleotide-diphospho-sugar transferases"/>
    <property type="match status" value="1"/>
</dbReference>
<dbReference type="Proteomes" id="UP000629365">
    <property type="component" value="Unassembled WGS sequence"/>
</dbReference>
<feature type="domain" description="CBS" evidence="2">
    <location>
        <begin position="1"/>
        <end position="58"/>
    </location>
</feature>
<sequence>MIDRGILVVEPETSIRAALMQLDRGAVQVVFVEDADGRLVGAVSDGDIRRGLLAGTSLDARVDTVMNRHPASVSPTTSQEDVDALKALRGIRVVAVVDGDGRMVDVVGELAHIATPLNTPVVLMAGGRGQRLYPITKDIPKPLVPLGDVPMIDIILGRLHDQGFRRIHVSVNHLGHLIEEHLGDGSSRGLEITYLHEPAPLGTAGALAQLLDAIAEPFVVMNSDLLTMVDLRRMLAFHTEAAASATIGAREYGFEIPYGVIRREGDIVTALAEKPYHSELVSAGIYVLDPRALDLLAPDEYCDMPTLLARLMDDGRKVGAFEIHEEWIDVGRPEDLERARQAWERSRR</sequence>
<dbReference type="Gene3D" id="3.10.580.10">
    <property type="entry name" value="CBS-domain"/>
    <property type="match status" value="1"/>
</dbReference>
<dbReference type="PROSITE" id="PS51371">
    <property type="entry name" value="CBS"/>
    <property type="match status" value="1"/>
</dbReference>
<accession>A0ABQ1RLW9</accession>
<keyword evidence="4" id="KW-1185">Reference proteome</keyword>
<dbReference type="SUPFAM" id="SSF54631">
    <property type="entry name" value="CBS-domain pair"/>
    <property type="match status" value="1"/>
</dbReference>
<gene>
    <name evidence="3" type="ORF">GCM10007269_14290</name>
</gene>
<dbReference type="Pfam" id="PF00483">
    <property type="entry name" value="NTP_transferase"/>
    <property type="match status" value="1"/>
</dbReference>
<evidence type="ECO:0000256" key="1">
    <source>
        <dbReference type="PROSITE-ProRule" id="PRU00703"/>
    </source>
</evidence>
<dbReference type="RefSeq" id="WP_188435906.1">
    <property type="nucleotide sequence ID" value="NZ_BMCM01000002.1"/>
</dbReference>
<dbReference type="InterPro" id="IPR005835">
    <property type="entry name" value="NTP_transferase_dom"/>
</dbReference>
<reference evidence="4" key="1">
    <citation type="journal article" date="2019" name="Int. J. Syst. Evol. Microbiol.">
        <title>The Global Catalogue of Microorganisms (GCM) 10K type strain sequencing project: providing services to taxonomists for standard genome sequencing and annotation.</title>
        <authorList>
            <consortium name="The Broad Institute Genomics Platform"/>
            <consortium name="The Broad Institute Genome Sequencing Center for Infectious Disease"/>
            <person name="Wu L."/>
            <person name="Ma J."/>
        </authorList>
    </citation>
    <scope>NUCLEOTIDE SEQUENCE [LARGE SCALE GENOMIC DNA]</scope>
    <source>
        <strain evidence="4">CCM 7640</strain>
    </source>
</reference>
<dbReference type="InterPro" id="IPR050486">
    <property type="entry name" value="Mannose-1P_guanyltransferase"/>
</dbReference>
<dbReference type="PANTHER" id="PTHR22572">
    <property type="entry name" value="SUGAR-1-PHOSPHATE GUANYL TRANSFERASE"/>
    <property type="match status" value="1"/>
</dbReference>
<name>A0ABQ1RLW9_9MICO</name>
<proteinExistence type="predicted"/>
<protein>
    <submittedName>
        <fullName evidence="3">Alcohol dehydrogenase</fullName>
    </submittedName>
</protein>
<keyword evidence="1" id="KW-0129">CBS domain</keyword>
<dbReference type="InterPro" id="IPR029044">
    <property type="entry name" value="Nucleotide-diphossugar_trans"/>
</dbReference>
<organism evidence="3 4">
    <name type="scientific">Microbacterium murale</name>
    <dbReference type="NCBI Taxonomy" id="1081040"/>
    <lineage>
        <taxon>Bacteria</taxon>
        <taxon>Bacillati</taxon>
        <taxon>Actinomycetota</taxon>
        <taxon>Actinomycetes</taxon>
        <taxon>Micrococcales</taxon>
        <taxon>Microbacteriaceae</taxon>
        <taxon>Microbacterium</taxon>
    </lineage>
</organism>
<evidence type="ECO:0000259" key="2">
    <source>
        <dbReference type="PROSITE" id="PS51371"/>
    </source>
</evidence>
<dbReference type="Gene3D" id="3.90.550.10">
    <property type="entry name" value="Spore Coat Polysaccharide Biosynthesis Protein SpsA, Chain A"/>
    <property type="match status" value="1"/>
</dbReference>
<dbReference type="Pfam" id="PF00571">
    <property type="entry name" value="CBS"/>
    <property type="match status" value="1"/>
</dbReference>
<dbReference type="InterPro" id="IPR046342">
    <property type="entry name" value="CBS_dom_sf"/>
</dbReference>
<dbReference type="InterPro" id="IPR000644">
    <property type="entry name" value="CBS_dom"/>
</dbReference>
<dbReference type="EMBL" id="BMCM01000002">
    <property type="protein sequence ID" value="GGD72303.1"/>
    <property type="molecule type" value="Genomic_DNA"/>
</dbReference>
<evidence type="ECO:0000313" key="3">
    <source>
        <dbReference type="EMBL" id="GGD72303.1"/>
    </source>
</evidence>